<evidence type="ECO:0000313" key="2">
    <source>
        <dbReference type="EMBL" id="KAK7687016.1"/>
    </source>
</evidence>
<evidence type="ECO:0000313" key="3">
    <source>
        <dbReference type="Proteomes" id="UP001385951"/>
    </source>
</evidence>
<dbReference type="PANTHER" id="PTHR12616">
    <property type="entry name" value="VACUOLAR PROTEIN SORTING VPS41"/>
    <property type="match status" value="1"/>
</dbReference>
<dbReference type="GO" id="GO:0034058">
    <property type="term" value="P:endosomal vesicle fusion"/>
    <property type="evidence" value="ECO:0007669"/>
    <property type="project" value="TreeGrafter"/>
</dbReference>
<evidence type="ECO:0000259" key="1">
    <source>
        <dbReference type="Pfam" id="PF12816"/>
    </source>
</evidence>
<dbReference type="AlphaFoldDB" id="A0AAW0GBQ7"/>
<feature type="domain" description="Vacuolar protein sorting-associated protein 8 central" evidence="1">
    <location>
        <begin position="358"/>
        <end position="571"/>
    </location>
</feature>
<comment type="caution">
    <text evidence="2">The sequence shown here is derived from an EMBL/GenBank/DDBJ whole genome shotgun (WGS) entry which is preliminary data.</text>
</comment>
<organism evidence="2 3">
    <name type="scientific">Cerrena zonata</name>
    <dbReference type="NCBI Taxonomy" id="2478898"/>
    <lineage>
        <taxon>Eukaryota</taxon>
        <taxon>Fungi</taxon>
        <taxon>Dikarya</taxon>
        <taxon>Basidiomycota</taxon>
        <taxon>Agaricomycotina</taxon>
        <taxon>Agaricomycetes</taxon>
        <taxon>Polyporales</taxon>
        <taxon>Cerrenaceae</taxon>
        <taxon>Cerrena</taxon>
    </lineage>
</organism>
<dbReference type="InterPro" id="IPR025941">
    <property type="entry name" value="Vps8_central_dom"/>
</dbReference>
<dbReference type="EMBL" id="JASBNA010000014">
    <property type="protein sequence ID" value="KAK7687016.1"/>
    <property type="molecule type" value="Genomic_DNA"/>
</dbReference>
<dbReference type="GO" id="GO:0006623">
    <property type="term" value="P:protein targeting to vacuole"/>
    <property type="evidence" value="ECO:0007669"/>
    <property type="project" value="InterPro"/>
</dbReference>
<reference evidence="2 3" key="1">
    <citation type="submission" date="2022-09" db="EMBL/GenBank/DDBJ databases">
        <authorList>
            <person name="Palmer J.M."/>
        </authorList>
    </citation>
    <scope>NUCLEOTIDE SEQUENCE [LARGE SCALE GENOMIC DNA]</scope>
    <source>
        <strain evidence="2 3">DSM 7382</strain>
    </source>
</reference>
<dbReference type="Pfam" id="PF12816">
    <property type="entry name" value="TPR_Vps8"/>
    <property type="match status" value="1"/>
</dbReference>
<name>A0AAW0GBQ7_9APHY</name>
<dbReference type="Proteomes" id="UP001385951">
    <property type="component" value="Unassembled WGS sequence"/>
</dbReference>
<gene>
    <name evidence="2" type="ORF">QCA50_009515</name>
</gene>
<sequence>MGPLPLGTTPHPTDAYNLIALLTPVKLVIVGLKPTPKTWYRRHRETDDEPRPGSRYKGSLAWFPCVIPGQPVDARPSGAKKQNGSAHNVGTSPMLVYSWGNNMNLIRVSETKVVQKSKNARTGKIVEVEVGRITFEEAGKWTADGDILAVQWLNVNQIIALTSSSLEVFDIRGFRLIEHVVFDAWSLVSPILSHTTNGSVSYSEAVTEVSHSFRVYKGKIFVLGQHELRVGTLLTWADRILSFVERGDFLSAIELTRSYYVGEAPGNRNGLPEDREEYRIMVGNKIRDLMVASARYAFSEDRLYDETHVTSDGRGVDRTDLFEGLVVSSARACIALDDYDFLFEELYQHYEDNGIARMFLLQLETFILDGRIRHVPPRITQKLVALHNEDNQPDLVERVIWHIDPDCLDINQAITLCQHYNLYDALIYVYSCALQDYVAPVVELISLIRKVQRYRRARAEASPTSQAFGDSQTIESDIVNAYKIFPYLANVLTGLSYPNEEPLLEEDAMRAKDDIYRFLFFGRSDVWPPGEGGKLILTSDEEHGEEPTYPYTRLLLRFDAESFLHTLDIAFEDSYFNDDSAGMNRLVVVKILFELLSTQGLVSL</sequence>
<protein>
    <recommendedName>
        <fullName evidence="1">Vacuolar protein sorting-associated protein 8 central domain-containing protein</fullName>
    </recommendedName>
</protein>
<dbReference type="Pfam" id="PF23410">
    <property type="entry name" value="Beta-prop_VPS8"/>
    <property type="match status" value="1"/>
</dbReference>
<dbReference type="GO" id="GO:0005770">
    <property type="term" value="C:late endosome"/>
    <property type="evidence" value="ECO:0007669"/>
    <property type="project" value="TreeGrafter"/>
</dbReference>
<dbReference type="GO" id="GO:0030897">
    <property type="term" value="C:HOPS complex"/>
    <property type="evidence" value="ECO:0007669"/>
    <property type="project" value="TreeGrafter"/>
</dbReference>
<proteinExistence type="predicted"/>
<keyword evidence="3" id="KW-1185">Reference proteome</keyword>
<accession>A0AAW0GBQ7</accession>
<dbReference type="InterPro" id="IPR045111">
    <property type="entry name" value="Vps41/Vps8"/>
</dbReference>
<dbReference type="PANTHER" id="PTHR12616:SF8">
    <property type="entry name" value="VACUOLAR PROTEIN SORTING-ASSOCIATED PROTEIN 8 HOMOLOG"/>
    <property type="match status" value="1"/>
</dbReference>